<sequence length="174" mass="19555">MEEHVSFEELKGALASLLLLWSKIEKVTRAEIARTYDGQVPKSAYGIANSLNAWVATIENAENTSPFSKFLALKLREQLQHPLNIRNGLCHGLAGVSASQDNKPASLTWEMNDETGSVTWQELQIIFAWLSKIPIAIRIISSHRHAKVGSRLVDNSENRDWWNSEFGLKGLETR</sequence>
<gene>
    <name evidence="1" type="ORF">RPE78_12400</name>
</gene>
<dbReference type="Proteomes" id="UP001623290">
    <property type="component" value="Chromosome"/>
</dbReference>
<dbReference type="EMBL" id="CP135443">
    <property type="protein sequence ID" value="WRY33468.1"/>
    <property type="molecule type" value="Genomic_DNA"/>
</dbReference>
<protein>
    <recommendedName>
        <fullName evidence="3">MAE-28990/MAE-18760-like HEPN domain-containing protein</fullName>
    </recommendedName>
</protein>
<name>A0ABZ1DXG6_9RHOB</name>
<evidence type="ECO:0000313" key="1">
    <source>
        <dbReference type="EMBL" id="WRY33468.1"/>
    </source>
</evidence>
<keyword evidence="2" id="KW-1185">Reference proteome</keyword>
<accession>A0ABZ1DXG6</accession>
<proteinExistence type="predicted"/>
<reference evidence="1 2" key="1">
    <citation type="submission" date="2023-09" db="EMBL/GenBank/DDBJ databases">
        <title>Thioclava shenzhenensis sp. nov., a multidrug resistant bacteria-antagonizing species isolated from coastal seawater.</title>
        <authorList>
            <person name="Long M."/>
        </authorList>
    </citation>
    <scope>NUCLEOTIDE SEQUENCE [LARGE SCALE GENOMIC DNA]</scope>
    <source>
        <strain evidence="1 2">FTW29</strain>
    </source>
</reference>
<evidence type="ECO:0008006" key="3">
    <source>
        <dbReference type="Google" id="ProtNLM"/>
    </source>
</evidence>
<evidence type="ECO:0000313" key="2">
    <source>
        <dbReference type="Proteomes" id="UP001623290"/>
    </source>
</evidence>
<organism evidence="1 2">
    <name type="scientific">Thioclava litoralis</name>
    <dbReference type="NCBI Taxonomy" id="3076557"/>
    <lineage>
        <taxon>Bacteria</taxon>
        <taxon>Pseudomonadati</taxon>
        <taxon>Pseudomonadota</taxon>
        <taxon>Alphaproteobacteria</taxon>
        <taxon>Rhodobacterales</taxon>
        <taxon>Paracoccaceae</taxon>
        <taxon>Thioclava</taxon>
    </lineage>
</organism>
<dbReference type="RefSeq" id="WP_406720730.1">
    <property type="nucleotide sequence ID" value="NZ_CP135443.1"/>
</dbReference>